<dbReference type="Gene3D" id="2.60.120.200">
    <property type="match status" value="1"/>
</dbReference>
<proteinExistence type="predicted"/>
<evidence type="ECO:0000313" key="2">
    <source>
        <dbReference type="EnsemblProtists" id="EOD08856"/>
    </source>
</evidence>
<name>A0A0D3IC71_EMIH1</name>
<reference evidence="2" key="2">
    <citation type="submission" date="2024-10" db="UniProtKB">
        <authorList>
            <consortium name="EnsemblProtists"/>
        </authorList>
    </citation>
    <scope>IDENTIFICATION</scope>
</reference>
<dbReference type="RefSeq" id="XP_005761285.1">
    <property type="nucleotide sequence ID" value="XM_005761228.1"/>
</dbReference>
<sequence>MASHRIGARLSGLSPEQLVAFIDEQAPLWSAAAMRVAEEHAELGSWSSPTLQMRRWFASLAILGLSPPASAGNGYSLSFSQPGSVVATRRLYLDPDDLELRRMASGFTFMMWLRFNDLTASRPAIHWGLGCTSDGNFMQPFAGIHGGFQLGGSAPEPSAVGSVEDATQWHHYAQSWNATDGRRVVYVDGVEVSSDAAGDGAAYIGGAFLDDDAFMYIGMNVYPQKWGLDEITHGNPQMSFDGEIDDLAIYAGPLSNESIAARARLAGEDLLGDDCLFLYTFDNASLDVVANLGRAGGNESANPYDLRFAQFPKPPGAEDLGRKFSRGSGTSAALLVAPSRIPSSRTHVSSVSAPSVVSALPGANVTVETANGPRQLTAPTDGSTLFEGRVHVVPRLPPTTERRDVFASERTFEDREVSLQLVGSSNFAPGIELKPVITSLPSNGALFATNDSLAGSEQGIAISESQQTVDTVGRYVRYKPADHFVGVDTFTYSLLAPGGVLSEESTTVRVEVESDNDMPTIAPIAKRISEDSGDLVIRLTPNDVEDGQPLELAITQLPRLGDLYPYNETSGAAQDGPPITQVYSTFNVGAVFGQYISAVISSSSFWGNPPSIDYHPLAVIGKPDCGTYGECSTSGEWVSDASRPIPPGVLAYHEVDGIKAAAYVRSSNEAKGTVEIDYVPMYKRDAGVLRRCLIDPSVKVDEGVSAYPGGCVLDSDEPVPKSVPRAQIVPLAAGVWSPLKQGLVDENLSDPDKSVAFGAQFLVDHRQRDFYPPFTEYIDVAIARPVYVVRLEIGSPRGMGQVVKILAQSPDGSWVEVYSGKPQREVATKYTSMRTYHLWAPSICRTHFPVSVLRIAVDTSAETGIDDWREIARPFPAPLIATILIPPPNPRNYIDYVEVFGSEALQPAAIRTTARAVVYRPHDNAVGEDSFRYVATDCPGDPFRTTESELVSISIVAVNDAPKAVGVPVDDAVAFPLKGLVGASFFSMKARDVDRSDTLTFKIHRLPTHATLSDAAGEIGIGRVIPMAAAPVAGGEIPCSEAQPCPSSPMTGSLLFCSVASPPNGTCAWCDDVDDCDTSANLTIWSRGTCRTACRAPVSPPLVESAQVSIQTEVCGPDSFSFSVSDGVSTSAGATVHFVFQCSRRCDRADMLSETSDCDSSDPPVRRTTWRWDDASDCDLPRAGLQRPAPGGPAGVNVPATGRWALPASTTEECSSNDDSTTLIVVVCSVVGAVLLLGCCCAAYVVRRLQRQRHRPNQQFLCRRTHLPPDIAPVGADEFHLFLSHTWLSGQDQIAMIKQQLLGFLPAHVRVFRDVDDLENIDRLEEYVAKSQVVLLFLSKGYFLSRNCLREVRAAVTSSKPVILVHEHAEAKGGDRLEVLRQECPEELRELVFDSKRPLVRWHRLSDLNRVSLLQIASLLHTFGRSLNALYLPNSLTEETISVSHPVRIFASRDNNQGANRILDGIVAAAVPAAGPTSFGERRGRRAILGGGWRGGNRTTSTDVPHVERQLSDVKLARHSGAVGASVRIQRAWRGFAARTELKPSDLRIHCSIERADSLSDATHMLLYLTLTTFDANRAGADALANEIREARQRGISLARSALAAPH</sequence>
<dbReference type="PROSITE" id="PS50096">
    <property type="entry name" value="IQ"/>
    <property type="match status" value="1"/>
</dbReference>
<dbReference type="KEGG" id="ehx:EMIHUDRAFT_453001"/>
<accession>A0A0D3IC71</accession>
<keyword evidence="1" id="KW-0812">Transmembrane</keyword>
<dbReference type="Pfam" id="PF13385">
    <property type="entry name" value="Laminin_G_3"/>
    <property type="match status" value="1"/>
</dbReference>
<protein>
    <recommendedName>
        <fullName evidence="4">TIR domain-containing protein</fullName>
    </recommendedName>
</protein>
<dbReference type="EnsemblProtists" id="EOD08856">
    <property type="protein sequence ID" value="EOD08856"/>
    <property type="gene ID" value="EMIHUDRAFT_453001"/>
</dbReference>
<dbReference type="GeneID" id="17254914"/>
<dbReference type="InterPro" id="IPR035897">
    <property type="entry name" value="Toll_tir_struct_dom_sf"/>
</dbReference>
<evidence type="ECO:0000256" key="1">
    <source>
        <dbReference type="SAM" id="Phobius"/>
    </source>
</evidence>
<dbReference type="InterPro" id="IPR013320">
    <property type="entry name" value="ConA-like_dom_sf"/>
</dbReference>
<dbReference type="Gene3D" id="3.40.50.10140">
    <property type="entry name" value="Toll/interleukin-1 receptor homology (TIR) domain"/>
    <property type="match status" value="1"/>
</dbReference>
<dbReference type="PaxDb" id="2903-EOD08856"/>
<evidence type="ECO:0000313" key="3">
    <source>
        <dbReference type="Proteomes" id="UP000013827"/>
    </source>
</evidence>
<organism evidence="2 3">
    <name type="scientific">Emiliania huxleyi (strain CCMP1516)</name>
    <dbReference type="NCBI Taxonomy" id="280463"/>
    <lineage>
        <taxon>Eukaryota</taxon>
        <taxon>Haptista</taxon>
        <taxon>Haptophyta</taxon>
        <taxon>Prymnesiophyceae</taxon>
        <taxon>Isochrysidales</taxon>
        <taxon>Noelaerhabdaceae</taxon>
        <taxon>Emiliania</taxon>
    </lineage>
</organism>
<keyword evidence="3" id="KW-1185">Reference proteome</keyword>
<dbReference type="SUPFAM" id="SSF49899">
    <property type="entry name" value="Concanavalin A-like lectins/glucanases"/>
    <property type="match status" value="1"/>
</dbReference>
<dbReference type="Proteomes" id="UP000013827">
    <property type="component" value="Unassembled WGS sequence"/>
</dbReference>
<keyword evidence="1" id="KW-1133">Transmembrane helix</keyword>
<evidence type="ECO:0008006" key="4">
    <source>
        <dbReference type="Google" id="ProtNLM"/>
    </source>
</evidence>
<dbReference type="SUPFAM" id="SSF52200">
    <property type="entry name" value="Toll/Interleukin receptor TIR domain"/>
    <property type="match status" value="1"/>
</dbReference>
<feature type="transmembrane region" description="Helical" evidence="1">
    <location>
        <begin position="1223"/>
        <end position="1246"/>
    </location>
</feature>
<reference evidence="3" key="1">
    <citation type="journal article" date="2013" name="Nature">
        <title>Pan genome of the phytoplankton Emiliania underpins its global distribution.</title>
        <authorList>
            <person name="Read B.A."/>
            <person name="Kegel J."/>
            <person name="Klute M.J."/>
            <person name="Kuo A."/>
            <person name="Lefebvre S.C."/>
            <person name="Maumus F."/>
            <person name="Mayer C."/>
            <person name="Miller J."/>
            <person name="Monier A."/>
            <person name="Salamov A."/>
            <person name="Young J."/>
            <person name="Aguilar M."/>
            <person name="Claverie J.M."/>
            <person name="Frickenhaus S."/>
            <person name="Gonzalez K."/>
            <person name="Herman E.K."/>
            <person name="Lin Y.C."/>
            <person name="Napier J."/>
            <person name="Ogata H."/>
            <person name="Sarno A.F."/>
            <person name="Shmutz J."/>
            <person name="Schroeder D."/>
            <person name="de Vargas C."/>
            <person name="Verret F."/>
            <person name="von Dassow P."/>
            <person name="Valentin K."/>
            <person name="Van de Peer Y."/>
            <person name="Wheeler G."/>
            <person name="Dacks J.B."/>
            <person name="Delwiche C.F."/>
            <person name="Dyhrman S.T."/>
            <person name="Glockner G."/>
            <person name="John U."/>
            <person name="Richards T."/>
            <person name="Worden A.Z."/>
            <person name="Zhang X."/>
            <person name="Grigoriev I.V."/>
            <person name="Allen A.E."/>
            <person name="Bidle K."/>
            <person name="Borodovsky M."/>
            <person name="Bowler C."/>
            <person name="Brownlee C."/>
            <person name="Cock J.M."/>
            <person name="Elias M."/>
            <person name="Gladyshev V.N."/>
            <person name="Groth M."/>
            <person name="Guda C."/>
            <person name="Hadaegh A."/>
            <person name="Iglesias-Rodriguez M.D."/>
            <person name="Jenkins J."/>
            <person name="Jones B.M."/>
            <person name="Lawson T."/>
            <person name="Leese F."/>
            <person name="Lindquist E."/>
            <person name="Lobanov A."/>
            <person name="Lomsadze A."/>
            <person name="Malik S.B."/>
            <person name="Marsh M.E."/>
            <person name="Mackinder L."/>
            <person name="Mock T."/>
            <person name="Mueller-Roeber B."/>
            <person name="Pagarete A."/>
            <person name="Parker M."/>
            <person name="Probert I."/>
            <person name="Quesneville H."/>
            <person name="Raines C."/>
            <person name="Rensing S.A."/>
            <person name="Riano-Pachon D.M."/>
            <person name="Richier S."/>
            <person name="Rokitta S."/>
            <person name="Shiraiwa Y."/>
            <person name="Soanes D.M."/>
            <person name="van der Giezen M."/>
            <person name="Wahlund T.M."/>
            <person name="Williams B."/>
            <person name="Wilson W."/>
            <person name="Wolfe G."/>
            <person name="Wurch L.L."/>
        </authorList>
    </citation>
    <scope>NUCLEOTIDE SEQUENCE</scope>
</reference>
<dbReference type="HOGENOM" id="CLU_244045_0_0_1"/>
<keyword evidence="1" id="KW-0472">Membrane</keyword>